<evidence type="ECO:0000313" key="5">
    <source>
        <dbReference type="EMBL" id="PIV65270.1"/>
    </source>
</evidence>
<reference evidence="6" key="1">
    <citation type="submission" date="2017-09" db="EMBL/GenBank/DDBJ databases">
        <title>Depth-based differentiation of microbial function through sediment-hosted aquifers and enrichment of novel symbionts in the deep terrestrial subsurface.</title>
        <authorList>
            <person name="Probst A.J."/>
            <person name="Ladd B."/>
            <person name="Jarett J.K."/>
            <person name="Geller-Mcgrath D.E."/>
            <person name="Sieber C.M.K."/>
            <person name="Emerson J.B."/>
            <person name="Anantharaman K."/>
            <person name="Thomas B.C."/>
            <person name="Malmstrom R."/>
            <person name="Stieglmeier M."/>
            <person name="Klingl A."/>
            <person name="Woyke T."/>
            <person name="Ryan C.M."/>
            <person name="Banfield J.F."/>
        </authorList>
    </citation>
    <scope>NUCLEOTIDE SEQUENCE [LARGE SCALE GENOMIC DNA]</scope>
</reference>
<dbReference type="Proteomes" id="UP000230766">
    <property type="component" value="Unassembled WGS sequence"/>
</dbReference>
<evidence type="ECO:0000313" key="6">
    <source>
        <dbReference type="Proteomes" id="UP000230766"/>
    </source>
</evidence>
<feature type="active site" description="Tele-AMP-histidine intermediate" evidence="1">
    <location>
        <position position="99"/>
    </location>
</feature>
<name>A0A2M7EBZ8_9BACT</name>
<organism evidence="5 6">
    <name type="scientific">Candidatus Nealsonbacteria bacterium CG01_land_8_20_14_3_00_12</name>
    <dbReference type="NCBI Taxonomy" id="1974697"/>
    <lineage>
        <taxon>Bacteria</taxon>
        <taxon>Candidatus Nealsoniibacteriota</taxon>
    </lineage>
</organism>
<dbReference type="InterPro" id="IPR011146">
    <property type="entry name" value="HIT-like"/>
</dbReference>
<dbReference type="Gene3D" id="3.30.428.10">
    <property type="entry name" value="HIT-like"/>
    <property type="match status" value="1"/>
</dbReference>
<dbReference type="PROSITE" id="PS51084">
    <property type="entry name" value="HIT_2"/>
    <property type="match status" value="1"/>
</dbReference>
<dbReference type="InterPro" id="IPR001310">
    <property type="entry name" value="Histidine_triad_HIT"/>
</dbReference>
<sequence length="124" mass="14104">MNCLFCKIAKGEVPAEIIYEDEKFLVFKDIHPKAPIHLLIVPKKHIPSINHLELRDKELMGELFLLSQKIAREKEVAKKGYKLVLNVGRGGGQLIDHLHLHLLAGWTPPTHHPSEKERNIPGMP</sequence>
<dbReference type="InterPro" id="IPR019808">
    <property type="entry name" value="Histidine_triad_CS"/>
</dbReference>
<dbReference type="Pfam" id="PF11969">
    <property type="entry name" value="DcpS_C"/>
    <property type="match status" value="1"/>
</dbReference>
<protein>
    <submittedName>
        <fullName evidence="5">Histidine triad nucleotide-binding protein</fullName>
    </submittedName>
</protein>
<dbReference type="AlphaFoldDB" id="A0A2M7EBZ8"/>
<dbReference type="InterPro" id="IPR036265">
    <property type="entry name" value="HIT-like_sf"/>
</dbReference>
<gene>
    <name evidence="5" type="ORF">COS09_00425</name>
</gene>
<evidence type="ECO:0000256" key="3">
    <source>
        <dbReference type="PROSITE-ProRule" id="PRU00464"/>
    </source>
</evidence>
<accession>A0A2M7EBZ8</accession>
<evidence type="ECO:0000259" key="4">
    <source>
        <dbReference type="PROSITE" id="PS51084"/>
    </source>
</evidence>
<evidence type="ECO:0000256" key="2">
    <source>
        <dbReference type="PIRSR" id="PIRSR601310-3"/>
    </source>
</evidence>
<dbReference type="EMBL" id="PETJ01000011">
    <property type="protein sequence ID" value="PIV65270.1"/>
    <property type="molecule type" value="Genomic_DNA"/>
</dbReference>
<evidence type="ECO:0000256" key="1">
    <source>
        <dbReference type="PIRSR" id="PIRSR601310-1"/>
    </source>
</evidence>
<dbReference type="PROSITE" id="PS00892">
    <property type="entry name" value="HIT_1"/>
    <property type="match status" value="1"/>
</dbReference>
<dbReference type="CDD" id="cd01276">
    <property type="entry name" value="PKCI_related"/>
    <property type="match status" value="1"/>
</dbReference>
<comment type="caution">
    <text evidence="5">The sequence shown here is derived from an EMBL/GenBank/DDBJ whole genome shotgun (WGS) entry which is preliminary data.</text>
</comment>
<dbReference type="PRINTS" id="PR00332">
    <property type="entry name" value="HISTRIAD"/>
</dbReference>
<feature type="domain" description="HIT" evidence="4">
    <location>
        <begin position="4"/>
        <end position="112"/>
    </location>
</feature>
<dbReference type="SUPFAM" id="SSF54197">
    <property type="entry name" value="HIT-like"/>
    <property type="match status" value="1"/>
</dbReference>
<proteinExistence type="predicted"/>
<feature type="short sequence motif" description="Histidine triad motif" evidence="2 3">
    <location>
        <begin position="97"/>
        <end position="101"/>
    </location>
</feature>
<dbReference type="GO" id="GO:0003824">
    <property type="term" value="F:catalytic activity"/>
    <property type="evidence" value="ECO:0007669"/>
    <property type="project" value="InterPro"/>
</dbReference>
<dbReference type="PANTHER" id="PTHR23089">
    <property type="entry name" value="HISTIDINE TRIAD HIT PROTEIN"/>
    <property type="match status" value="1"/>
</dbReference>